<dbReference type="Pfam" id="PF16242">
    <property type="entry name" value="Pyrid_ox_like"/>
    <property type="match status" value="1"/>
</dbReference>
<dbReference type="PANTHER" id="PTHR34818:SF1">
    <property type="entry name" value="PROTEIN BLI-3"/>
    <property type="match status" value="1"/>
</dbReference>
<protein>
    <submittedName>
        <fullName evidence="2">Pyridoxamine 5'-phosphate oxidase family protein</fullName>
    </submittedName>
</protein>
<dbReference type="EMBL" id="JAAGXA010000006">
    <property type="protein sequence ID" value="NEN78592.1"/>
    <property type="molecule type" value="Genomic_DNA"/>
</dbReference>
<keyword evidence="3" id="KW-1185">Reference proteome</keyword>
<reference evidence="2 3" key="1">
    <citation type="journal article" date="2014" name="Int. J. Syst. Evol. Microbiol.">
        <title>Nocardioides zeae sp. nov., isolated from the stem of Zea mays.</title>
        <authorList>
            <person name="Glaeser S.P."/>
            <person name="McInroy J.A."/>
            <person name="Busse H.J."/>
            <person name="Kampfer P."/>
        </authorList>
    </citation>
    <scope>NUCLEOTIDE SEQUENCE [LARGE SCALE GENOMIC DNA]</scope>
    <source>
        <strain evidence="2 3">JCM 30728</strain>
    </source>
</reference>
<dbReference type="AlphaFoldDB" id="A0A6P0HIQ7"/>
<feature type="domain" description="General stress protein FMN-binding split barrel" evidence="1">
    <location>
        <begin position="11"/>
        <end position="153"/>
    </location>
</feature>
<name>A0A6P0HIQ7_9ACTN</name>
<dbReference type="InterPro" id="IPR012349">
    <property type="entry name" value="Split_barrel_FMN-bd"/>
</dbReference>
<gene>
    <name evidence="2" type="ORF">G3T38_09905</name>
</gene>
<dbReference type="PANTHER" id="PTHR34818">
    <property type="entry name" value="PROTEIN BLI-3"/>
    <property type="match status" value="1"/>
</dbReference>
<dbReference type="Proteomes" id="UP000468687">
    <property type="component" value="Unassembled WGS sequence"/>
</dbReference>
<evidence type="ECO:0000313" key="3">
    <source>
        <dbReference type="Proteomes" id="UP000468687"/>
    </source>
</evidence>
<sequence length="169" mass="18558">MSHHDTDGGTAKVAELVEQARIAMLTTMTSDGKHVSRPMALQEVEFDGDLWFFCHDDSAKVAEVREHPQVNVSFADPKHAAWTSLSGTALLTHDADKARELWSPALEVWFPDGLETPTLALLKVDVATAEYWESSSSRVRRLVGGIRAAVTGDPGKFPAENETTVLEDR</sequence>
<proteinExistence type="predicted"/>
<evidence type="ECO:0000259" key="1">
    <source>
        <dbReference type="Pfam" id="PF16242"/>
    </source>
</evidence>
<dbReference type="InterPro" id="IPR052917">
    <property type="entry name" value="Stress-Dev_Protein"/>
</dbReference>
<evidence type="ECO:0000313" key="2">
    <source>
        <dbReference type="EMBL" id="NEN78592.1"/>
    </source>
</evidence>
<dbReference type="InterPro" id="IPR038725">
    <property type="entry name" value="YdaG_split_barrel_FMN-bd"/>
</dbReference>
<dbReference type="RefSeq" id="WP_163772146.1">
    <property type="nucleotide sequence ID" value="NZ_JAAGXA010000006.1"/>
</dbReference>
<organism evidence="2 3">
    <name type="scientific">Nocardioides zeae</name>
    <dbReference type="NCBI Taxonomy" id="1457234"/>
    <lineage>
        <taxon>Bacteria</taxon>
        <taxon>Bacillati</taxon>
        <taxon>Actinomycetota</taxon>
        <taxon>Actinomycetes</taxon>
        <taxon>Propionibacteriales</taxon>
        <taxon>Nocardioidaceae</taxon>
        <taxon>Nocardioides</taxon>
    </lineage>
</organism>
<accession>A0A6P0HIQ7</accession>
<dbReference type="SUPFAM" id="SSF50475">
    <property type="entry name" value="FMN-binding split barrel"/>
    <property type="match status" value="1"/>
</dbReference>
<dbReference type="Gene3D" id="2.30.110.10">
    <property type="entry name" value="Electron Transport, Fmn-binding Protein, Chain A"/>
    <property type="match status" value="1"/>
</dbReference>
<comment type="caution">
    <text evidence="2">The sequence shown here is derived from an EMBL/GenBank/DDBJ whole genome shotgun (WGS) entry which is preliminary data.</text>
</comment>